<feature type="compositionally biased region" description="Low complexity" evidence="1">
    <location>
        <begin position="1"/>
        <end position="12"/>
    </location>
</feature>
<evidence type="ECO:0000256" key="1">
    <source>
        <dbReference type="SAM" id="MobiDB-lite"/>
    </source>
</evidence>
<dbReference type="EMBL" id="BARV01023179">
    <property type="protein sequence ID" value="GAI28476.1"/>
    <property type="molecule type" value="Genomic_DNA"/>
</dbReference>
<organism evidence="2">
    <name type="scientific">marine sediment metagenome</name>
    <dbReference type="NCBI Taxonomy" id="412755"/>
    <lineage>
        <taxon>unclassified sequences</taxon>
        <taxon>metagenomes</taxon>
        <taxon>ecological metagenomes</taxon>
    </lineage>
</organism>
<reference evidence="2" key="1">
    <citation type="journal article" date="2014" name="Front. Microbiol.">
        <title>High frequency of phylogenetically diverse reductive dehalogenase-homologous genes in deep subseafloor sedimentary metagenomes.</title>
        <authorList>
            <person name="Kawai M."/>
            <person name="Futagami T."/>
            <person name="Toyoda A."/>
            <person name="Takaki Y."/>
            <person name="Nishi S."/>
            <person name="Hori S."/>
            <person name="Arai W."/>
            <person name="Tsubouchi T."/>
            <person name="Morono Y."/>
            <person name="Uchiyama I."/>
            <person name="Ito T."/>
            <person name="Fujiyama A."/>
            <person name="Inagaki F."/>
            <person name="Takami H."/>
        </authorList>
    </citation>
    <scope>NUCLEOTIDE SEQUENCE</scope>
    <source>
        <strain evidence="2">Expedition CK06-06</strain>
    </source>
</reference>
<dbReference type="AlphaFoldDB" id="X1NE64"/>
<name>X1NE64_9ZZZZ</name>
<feature type="region of interest" description="Disordered" evidence="1">
    <location>
        <begin position="1"/>
        <end position="21"/>
    </location>
</feature>
<gene>
    <name evidence="2" type="ORF">S06H3_38074</name>
</gene>
<proteinExistence type="predicted"/>
<comment type="caution">
    <text evidence="2">The sequence shown here is derived from an EMBL/GenBank/DDBJ whole genome shotgun (WGS) entry which is preliminary data.</text>
</comment>
<protein>
    <submittedName>
        <fullName evidence="2">Uncharacterized protein</fullName>
    </submittedName>
</protein>
<accession>X1NE64</accession>
<sequence>MPLTSTRTITDSKTTDASKAPNRYFTQSGVVGWGGADGGGAGGS</sequence>
<evidence type="ECO:0000313" key="2">
    <source>
        <dbReference type="EMBL" id="GAI28476.1"/>
    </source>
</evidence>